<name>T1EZN4_HELRO</name>
<dbReference type="InParanoid" id="T1EZN4"/>
<dbReference type="CTD" id="20202034"/>
<sequence>MEPAPQRGMNGSGTFQRRRTRGMNSREIFSNISSPIIKARLLAGRRIAIKYRKSHIKALQKREFDKLRNLVPWLKKNNPCEECRCLNFQTNTRHNNNNINNNEINDKDNNNDSSECSCYKKNYEFGKTQKKITRKQQQSTQEHQHEFEGAQLANACHHGAHPDENVQQTFATSSPQTNLKIQISRNEAGELAKMLFLTTQRHNHLAENSTELDETLKEKYSLSLSLSSFPAPSLLHSSPTSLLLPLPSSTSSLTSLPLCLHNNDNPALSDSSSFSSPSPLLRTSPTSSSCSSPFLSSPPLVCINDRQVPSYIIQSNILSDLKNSYNLCVKFK</sequence>
<evidence type="ECO:0000313" key="2">
    <source>
        <dbReference type="EMBL" id="ESO09854.1"/>
    </source>
</evidence>
<reference evidence="4" key="1">
    <citation type="submission" date="2012-12" db="EMBL/GenBank/DDBJ databases">
        <authorList>
            <person name="Hellsten U."/>
            <person name="Grimwood J."/>
            <person name="Chapman J.A."/>
            <person name="Shapiro H."/>
            <person name="Aerts A."/>
            <person name="Otillar R.P."/>
            <person name="Terry A.Y."/>
            <person name="Boore J.L."/>
            <person name="Simakov O."/>
            <person name="Marletaz F."/>
            <person name="Cho S.-J."/>
            <person name="Edsinger-Gonzales E."/>
            <person name="Havlak P."/>
            <person name="Kuo D.-H."/>
            <person name="Larsson T."/>
            <person name="Lv J."/>
            <person name="Arendt D."/>
            <person name="Savage R."/>
            <person name="Osoegawa K."/>
            <person name="de Jong P."/>
            <person name="Lindberg D.R."/>
            <person name="Seaver E.C."/>
            <person name="Weisblat D.A."/>
            <person name="Putnam N.H."/>
            <person name="Grigoriev I.V."/>
            <person name="Rokhsar D.S."/>
        </authorList>
    </citation>
    <scope>NUCLEOTIDE SEQUENCE</scope>
</reference>
<proteinExistence type="predicted"/>
<dbReference type="HOGENOM" id="CLU_837515_0_0_1"/>
<evidence type="ECO:0000256" key="1">
    <source>
        <dbReference type="SAM" id="MobiDB-lite"/>
    </source>
</evidence>
<dbReference type="Proteomes" id="UP000015101">
    <property type="component" value="Unassembled WGS sequence"/>
</dbReference>
<reference evidence="2 4" key="2">
    <citation type="journal article" date="2013" name="Nature">
        <title>Insights into bilaterian evolution from three spiralian genomes.</title>
        <authorList>
            <person name="Simakov O."/>
            <person name="Marletaz F."/>
            <person name="Cho S.J."/>
            <person name="Edsinger-Gonzales E."/>
            <person name="Havlak P."/>
            <person name="Hellsten U."/>
            <person name="Kuo D.H."/>
            <person name="Larsson T."/>
            <person name="Lv J."/>
            <person name="Arendt D."/>
            <person name="Savage R."/>
            <person name="Osoegawa K."/>
            <person name="de Jong P."/>
            <person name="Grimwood J."/>
            <person name="Chapman J.A."/>
            <person name="Shapiro H."/>
            <person name="Aerts A."/>
            <person name="Otillar R.P."/>
            <person name="Terry A.Y."/>
            <person name="Boore J.L."/>
            <person name="Grigoriev I.V."/>
            <person name="Lindberg D.R."/>
            <person name="Seaver E.C."/>
            <person name="Weisblat D.A."/>
            <person name="Putnam N.H."/>
            <person name="Rokhsar D.S."/>
        </authorList>
    </citation>
    <scope>NUCLEOTIDE SEQUENCE</scope>
</reference>
<dbReference type="KEGG" id="hro:HELRODRAFT_167673"/>
<dbReference type="AlphaFoldDB" id="T1EZN4"/>
<accession>T1EZN4</accession>
<protein>
    <submittedName>
        <fullName evidence="2 3">Uncharacterized protein</fullName>
    </submittedName>
</protein>
<gene>
    <name evidence="3" type="primary">20202034</name>
    <name evidence="2" type="ORF">HELRODRAFT_167673</name>
</gene>
<dbReference type="EMBL" id="KB095905">
    <property type="protein sequence ID" value="ESO09854.1"/>
    <property type="molecule type" value="Genomic_DNA"/>
</dbReference>
<evidence type="ECO:0000313" key="4">
    <source>
        <dbReference type="Proteomes" id="UP000015101"/>
    </source>
</evidence>
<evidence type="ECO:0000313" key="3">
    <source>
        <dbReference type="EnsemblMetazoa" id="HelroP167673"/>
    </source>
</evidence>
<dbReference type="EnsemblMetazoa" id="HelroT167673">
    <property type="protein sequence ID" value="HelroP167673"/>
    <property type="gene ID" value="HelroG167673"/>
</dbReference>
<dbReference type="EMBL" id="AMQM01002829">
    <property type="status" value="NOT_ANNOTATED_CDS"/>
    <property type="molecule type" value="Genomic_DNA"/>
</dbReference>
<dbReference type="RefSeq" id="XP_009011668.1">
    <property type="nucleotide sequence ID" value="XM_009013420.1"/>
</dbReference>
<feature type="region of interest" description="Disordered" evidence="1">
    <location>
        <begin position="1"/>
        <end position="25"/>
    </location>
</feature>
<organism evidence="3 4">
    <name type="scientific">Helobdella robusta</name>
    <name type="common">Californian leech</name>
    <dbReference type="NCBI Taxonomy" id="6412"/>
    <lineage>
        <taxon>Eukaryota</taxon>
        <taxon>Metazoa</taxon>
        <taxon>Spiralia</taxon>
        <taxon>Lophotrochozoa</taxon>
        <taxon>Annelida</taxon>
        <taxon>Clitellata</taxon>
        <taxon>Hirudinea</taxon>
        <taxon>Rhynchobdellida</taxon>
        <taxon>Glossiphoniidae</taxon>
        <taxon>Helobdella</taxon>
    </lineage>
</organism>
<dbReference type="GeneID" id="20202034"/>
<reference evidence="3" key="3">
    <citation type="submission" date="2015-06" db="UniProtKB">
        <authorList>
            <consortium name="EnsemblMetazoa"/>
        </authorList>
    </citation>
    <scope>IDENTIFICATION</scope>
</reference>
<keyword evidence="4" id="KW-1185">Reference proteome</keyword>